<evidence type="ECO:0000313" key="3">
    <source>
        <dbReference type="EMBL" id="BAM07140.1"/>
    </source>
</evidence>
<accession>I0IPE1</accession>
<dbReference type="Proteomes" id="UP000007382">
    <property type="component" value="Chromosome"/>
</dbReference>
<dbReference type="GO" id="GO:0016791">
    <property type="term" value="F:phosphatase activity"/>
    <property type="evidence" value="ECO:0007669"/>
    <property type="project" value="TreeGrafter"/>
</dbReference>
<feature type="active site" description="Tele-phosphohistidine intermediate" evidence="1">
    <location>
        <position position="19"/>
    </location>
</feature>
<protein>
    <submittedName>
        <fullName evidence="3">Putative phosphoglycerate mutase family protein</fullName>
    </submittedName>
</protein>
<proteinExistence type="predicted"/>
<reference evidence="3 4" key="1">
    <citation type="journal article" date="2012" name="J. Bacteriol.">
        <title>Complete Genome Sequence of Leptospirillum ferrooxidans Strain C2-3, Isolated from a Fresh Volcanic Ash Deposit on the Island of Miyake, Japan.</title>
        <authorList>
            <person name="Fujimura R."/>
            <person name="Sato Y."/>
            <person name="Nishizawa T."/>
            <person name="Oshima K."/>
            <person name="Kim S.-W."/>
            <person name="Hattori M."/>
            <person name="Kamijo T."/>
            <person name="Ohta H."/>
        </authorList>
    </citation>
    <scope>NUCLEOTIDE SEQUENCE [LARGE SCALE GENOMIC DNA]</scope>
    <source>
        <strain evidence="3 4">C2-3</strain>
    </source>
</reference>
<dbReference type="HOGENOM" id="CLU_033323_8_4_0"/>
<gene>
    <name evidence="3" type="ordered locus">LFE_1458</name>
</gene>
<dbReference type="PATRIC" id="fig|1162668.3.peg.1727"/>
<keyword evidence="4" id="KW-1185">Reference proteome</keyword>
<evidence type="ECO:0000256" key="1">
    <source>
        <dbReference type="PIRSR" id="PIRSR613078-1"/>
    </source>
</evidence>
<dbReference type="eggNOG" id="COG0406">
    <property type="taxonomic scope" value="Bacteria"/>
</dbReference>
<dbReference type="OrthoDB" id="9781415at2"/>
<dbReference type="InterPro" id="IPR029033">
    <property type="entry name" value="His_PPase_superfam"/>
</dbReference>
<dbReference type="Pfam" id="PF00300">
    <property type="entry name" value="His_Phos_1"/>
    <property type="match status" value="1"/>
</dbReference>
<dbReference type="PANTHER" id="PTHR48100">
    <property type="entry name" value="BROAD-SPECIFICITY PHOSPHATASE YOR283W-RELATED"/>
    <property type="match status" value="1"/>
</dbReference>
<evidence type="ECO:0000256" key="2">
    <source>
        <dbReference type="PIRSR" id="PIRSR613078-2"/>
    </source>
</evidence>
<reference evidence="4" key="2">
    <citation type="submission" date="2012-03" db="EMBL/GenBank/DDBJ databases">
        <title>The complete genome sequence of the pioneer microbe on fresh volcanic deposit, Leptospirillum ferrooxidans strain C2-3.</title>
        <authorList>
            <person name="Fujimura R."/>
            <person name="Sato Y."/>
            <person name="Nishizawa T."/>
            <person name="Nanba K."/>
            <person name="Oshima K."/>
            <person name="Hattori M."/>
            <person name="Kamijo T."/>
            <person name="Ohta H."/>
        </authorList>
    </citation>
    <scope>NUCLEOTIDE SEQUENCE [LARGE SCALE GENOMIC DNA]</scope>
    <source>
        <strain evidence="4">C2-3</strain>
    </source>
</reference>
<dbReference type="AlphaFoldDB" id="I0IPE1"/>
<dbReference type="SUPFAM" id="SSF53254">
    <property type="entry name" value="Phosphoglycerate mutase-like"/>
    <property type="match status" value="1"/>
</dbReference>
<dbReference type="InterPro" id="IPR013078">
    <property type="entry name" value="His_Pase_superF_clade-1"/>
</dbReference>
<dbReference type="EMBL" id="AP012342">
    <property type="protein sequence ID" value="BAM07140.1"/>
    <property type="molecule type" value="Genomic_DNA"/>
</dbReference>
<sequence length="219" mass="24752">MTKSSDQIPDRLRVHLFRHGHLENSEKSLINGSTDIRLSDKGRRQMAFWGSHLHGMSASFFISSTLTRTKESLSLVQSDRKGETLALESLSERRFGSWEGLTREEISSRDPEGYKRWLEVDPSFAPEGGESLFGFSKRVLSGWDEVLHKSGFGIEIVMVCHSGTNRILILHALGLSIQSYFRFSQEHAAHNIIDFYRDHPPCLMTLNQTPESIMGSGNV</sequence>
<organism evidence="3 4">
    <name type="scientific">Leptospirillum ferrooxidans (strain C2-3)</name>
    <dbReference type="NCBI Taxonomy" id="1162668"/>
    <lineage>
        <taxon>Bacteria</taxon>
        <taxon>Pseudomonadati</taxon>
        <taxon>Nitrospirota</taxon>
        <taxon>Nitrospiria</taxon>
        <taxon>Nitrospirales</taxon>
        <taxon>Nitrospiraceae</taxon>
        <taxon>Leptospirillum</taxon>
    </lineage>
</organism>
<name>I0IPE1_LEPFC</name>
<feature type="active site" description="Proton donor/acceptor" evidence="1">
    <location>
        <position position="92"/>
    </location>
</feature>
<dbReference type="KEGG" id="lfc:LFE_1458"/>
<dbReference type="SMART" id="SM00855">
    <property type="entry name" value="PGAM"/>
    <property type="match status" value="1"/>
</dbReference>
<dbReference type="InterPro" id="IPR050275">
    <property type="entry name" value="PGM_Phosphatase"/>
</dbReference>
<evidence type="ECO:0000313" key="4">
    <source>
        <dbReference type="Proteomes" id="UP000007382"/>
    </source>
</evidence>
<dbReference type="RefSeq" id="WP_014449627.1">
    <property type="nucleotide sequence ID" value="NC_017094.1"/>
</dbReference>
<feature type="binding site" evidence="2">
    <location>
        <position position="68"/>
    </location>
    <ligand>
        <name>substrate</name>
    </ligand>
</feature>
<dbReference type="Gene3D" id="3.40.50.1240">
    <property type="entry name" value="Phosphoglycerate mutase-like"/>
    <property type="match status" value="1"/>
</dbReference>
<dbReference type="STRING" id="1162668.LFE_1458"/>